<evidence type="ECO:0000256" key="5">
    <source>
        <dbReference type="SAM" id="Phobius"/>
    </source>
</evidence>
<dbReference type="PANTHER" id="PTHR43847:SF1">
    <property type="entry name" value="BLL3993 PROTEIN"/>
    <property type="match status" value="1"/>
</dbReference>
<dbReference type="GO" id="GO:0004671">
    <property type="term" value="F:protein C-terminal S-isoprenylcysteine carboxyl O-methyltransferase activity"/>
    <property type="evidence" value="ECO:0007669"/>
    <property type="project" value="InterPro"/>
</dbReference>
<evidence type="ECO:0000256" key="1">
    <source>
        <dbReference type="ARBA" id="ARBA00004141"/>
    </source>
</evidence>
<keyword evidence="3 5" id="KW-1133">Transmembrane helix</keyword>
<gene>
    <name evidence="6" type="ORF">GCM10010339_58630</name>
</gene>
<reference evidence="6" key="1">
    <citation type="journal article" date="2014" name="Int. J. Syst. Evol. Microbiol.">
        <title>Complete genome sequence of Corynebacterium casei LMG S-19264T (=DSM 44701T), isolated from a smear-ripened cheese.</title>
        <authorList>
            <consortium name="US DOE Joint Genome Institute (JGI-PGF)"/>
            <person name="Walter F."/>
            <person name="Albersmeier A."/>
            <person name="Kalinowski J."/>
            <person name="Ruckert C."/>
        </authorList>
    </citation>
    <scope>NUCLEOTIDE SEQUENCE</scope>
    <source>
        <strain evidence="6">JCM 4714</strain>
    </source>
</reference>
<evidence type="ECO:0000256" key="4">
    <source>
        <dbReference type="ARBA" id="ARBA00023136"/>
    </source>
</evidence>
<name>A0A919D6G3_9ACTN</name>
<feature type="transmembrane region" description="Helical" evidence="5">
    <location>
        <begin position="32"/>
        <end position="57"/>
    </location>
</feature>
<organism evidence="6 7">
    <name type="scientific">Streptomyces alanosinicus</name>
    <dbReference type="NCBI Taxonomy" id="68171"/>
    <lineage>
        <taxon>Bacteria</taxon>
        <taxon>Bacillati</taxon>
        <taxon>Actinomycetota</taxon>
        <taxon>Actinomycetes</taxon>
        <taxon>Kitasatosporales</taxon>
        <taxon>Streptomycetaceae</taxon>
        <taxon>Streptomyces</taxon>
    </lineage>
</organism>
<dbReference type="AlphaFoldDB" id="A0A919D6G3"/>
<feature type="transmembrane region" description="Helical" evidence="5">
    <location>
        <begin position="163"/>
        <end position="191"/>
    </location>
</feature>
<sequence length="241" mass="26101">MEAGGDLSIGPWVLVIHRCAEQPGGMGTLHSALVLITVACVVVFVAAWIVGAVYFGVKSQRGARGWARGLRRSLPRRLLLIAGVAVFSALVGHSQGLWRHLRYWQPETAVPGVLLAVASTALLLWARWVLGTMWASVPTVQEHHELRTDGPYRLVRHPIYTGLLGLIVGAMLACGFGVWIACLVVAVPWLLRRVRVEDGLMAAQFGAAYDAYRAEVPALIPRIRPAARARGRRPPGAPSMG</sequence>
<dbReference type="EMBL" id="BMVG01000017">
    <property type="protein sequence ID" value="GHE08728.1"/>
    <property type="molecule type" value="Genomic_DNA"/>
</dbReference>
<dbReference type="InterPro" id="IPR007269">
    <property type="entry name" value="ICMT_MeTrfase"/>
</dbReference>
<dbReference type="GO" id="GO:0016020">
    <property type="term" value="C:membrane"/>
    <property type="evidence" value="ECO:0007669"/>
    <property type="project" value="UniProtKB-SubCell"/>
</dbReference>
<reference evidence="6" key="2">
    <citation type="submission" date="2020-09" db="EMBL/GenBank/DDBJ databases">
        <authorList>
            <person name="Sun Q."/>
            <person name="Ohkuma M."/>
        </authorList>
    </citation>
    <scope>NUCLEOTIDE SEQUENCE</scope>
    <source>
        <strain evidence="6">JCM 4714</strain>
    </source>
</reference>
<comment type="subcellular location">
    <subcellularLocation>
        <location evidence="1">Membrane</location>
        <topology evidence="1">Multi-pass membrane protein</topology>
    </subcellularLocation>
</comment>
<protein>
    <recommendedName>
        <fullName evidence="8">Isoprenylcysteine carboxylmethyltransferase family protein</fullName>
    </recommendedName>
</protein>
<dbReference type="Gene3D" id="1.20.120.1630">
    <property type="match status" value="1"/>
</dbReference>
<feature type="transmembrane region" description="Helical" evidence="5">
    <location>
        <begin position="110"/>
        <end position="130"/>
    </location>
</feature>
<feature type="transmembrane region" description="Helical" evidence="5">
    <location>
        <begin position="78"/>
        <end position="98"/>
    </location>
</feature>
<evidence type="ECO:0000256" key="2">
    <source>
        <dbReference type="ARBA" id="ARBA00022692"/>
    </source>
</evidence>
<evidence type="ECO:0000313" key="6">
    <source>
        <dbReference type="EMBL" id="GHE08728.1"/>
    </source>
</evidence>
<evidence type="ECO:0000256" key="3">
    <source>
        <dbReference type="ARBA" id="ARBA00022989"/>
    </source>
</evidence>
<evidence type="ECO:0000313" key="7">
    <source>
        <dbReference type="Proteomes" id="UP000655443"/>
    </source>
</evidence>
<keyword evidence="7" id="KW-1185">Reference proteome</keyword>
<dbReference type="PANTHER" id="PTHR43847">
    <property type="entry name" value="BLL3993 PROTEIN"/>
    <property type="match status" value="1"/>
</dbReference>
<proteinExistence type="predicted"/>
<dbReference type="Proteomes" id="UP000655443">
    <property type="component" value="Unassembled WGS sequence"/>
</dbReference>
<keyword evidence="4 5" id="KW-0472">Membrane</keyword>
<comment type="caution">
    <text evidence="6">The sequence shown here is derived from an EMBL/GenBank/DDBJ whole genome shotgun (WGS) entry which is preliminary data.</text>
</comment>
<evidence type="ECO:0008006" key="8">
    <source>
        <dbReference type="Google" id="ProtNLM"/>
    </source>
</evidence>
<dbReference type="Pfam" id="PF04140">
    <property type="entry name" value="ICMT"/>
    <property type="match status" value="1"/>
</dbReference>
<dbReference type="InterPro" id="IPR052527">
    <property type="entry name" value="Metal_cation-efflux_comp"/>
</dbReference>
<keyword evidence="2 5" id="KW-0812">Transmembrane</keyword>
<accession>A0A919D6G3</accession>